<evidence type="ECO:0000313" key="2">
    <source>
        <dbReference type="Proteomes" id="UP001596162"/>
    </source>
</evidence>
<keyword evidence="2" id="KW-1185">Reference proteome</keyword>
<evidence type="ECO:0008006" key="3">
    <source>
        <dbReference type="Google" id="ProtNLM"/>
    </source>
</evidence>
<protein>
    <recommendedName>
        <fullName evidence="3">LemA protein</fullName>
    </recommendedName>
</protein>
<sequence length="90" mass="10796">MILLLLLYSLIFILMVRTIKVLLDTRSFIKTAAKQYIDLEKQFALGVKTYKEMELKTNYLETFNKNLFKKLFEITQELLLLKKAILEERY</sequence>
<name>A0ABW0C815_9FLAO</name>
<accession>A0ABW0C815</accession>
<evidence type="ECO:0000313" key="1">
    <source>
        <dbReference type="EMBL" id="MFC5196347.1"/>
    </source>
</evidence>
<dbReference type="RefSeq" id="WP_248395425.1">
    <property type="nucleotide sequence ID" value="NZ_JBHSLA010000006.1"/>
</dbReference>
<organism evidence="1 2">
    <name type="scientific">Bizionia hallyeonensis</name>
    <dbReference type="NCBI Taxonomy" id="1123757"/>
    <lineage>
        <taxon>Bacteria</taxon>
        <taxon>Pseudomonadati</taxon>
        <taxon>Bacteroidota</taxon>
        <taxon>Flavobacteriia</taxon>
        <taxon>Flavobacteriales</taxon>
        <taxon>Flavobacteriaceae</taxon>
        <taxon>Bizionia</taxon>
    </lineage>
</organism>
<dbReference type="Proteomes" id="UP001596162">
    <property type="component" value="Unassembled WGS sequence"/>
</dbReference>
<dbReference type="EMBL" id="JBHSLA010000006">
    <property type="protein sequence ID" value="MFC5196347.1"/>
    <property type="molecule type" value="Genomic_DNA"/>
</dbReference>
<gene>
    <name evidence="1" type="ORF">ACFPH8_13490</name>
</gene>
<comment type="caution">
    <text evidence="1">The sequence shown here is derived from an EMBL/GenBank/DDBJ whole genome shotgun (WGS) entry which is preliminary data.</text>
</comment>
<reference evidence="2" key="1">
    <citation type="journal article" date="2019" name="Int. J. Syst. Evol. Microbiol.">
        <title>The Global Catalogue of Microorganisms (GCM) 10K type strain sequencing project: providing services to taxonomists for standard genome sequencing and annotation.</title>
        <authorList>
            <consortium name="The Broad Institute Genomics Platform"/>
            <consortium name="The Broad Institute Genome Sequencing Center for Infectious Disease"/>
            <person name="Wu L."/>
            <person name="Ma J."/>
        </authorList>
    </citation>
    <scope>NUCLEOTIDE SEQUENCE [LARGE SCALE GENOMIC DNA]</scope>
    <source>
        <strain evidence="2">JCM 17978</strain>
    </source>
</reference>
<proteinExistence type="predicted"/>